<protein>
    <submittedName>
        <fullName evidence="2">Efflux RND transporter periplasmic adaptor subunit</fullName>
    </submittedName>
</protein>
<comment type="caution">
    <text evidence="2">The sequence shown here is derived from an EMBL/GenBank/DDBJ whole genome shotgun (WGS) entry which is preliminary data.</text>
</comment>
<dbReference type="SUPFAM" id="SSF111369">
    <property type="entry name" value="HlyD-like secretion proteins"/>
    <property type="match status" value="1"/>
</dbReference>
<name>A0A9J6RGT6_9GAMM</name>
<evidence type="ECO:0000313" key="2">
    <source>
        <dbReference type="EMBL" id="MCZ0863870.1"/>
    </source>
</evidence>
<dbReference type="Gene3D" id="1.10.287.470">
    <property type="entry name" value="Helix hairpin bin"/>
    <property type="match status" value="1"/>
</dbReference>
<dbReference type="PANTHER" id="PTHR30469:SF15">
    <property type="entry name" value="HLYD FAMILY OF SECRETION PROTEINS"/>
    <property type="match status" value="1"/>
</dbReference>
<dbReference type="GO" id="GO:1990281">
    <property type="term" value="C:efflux pump complex"/>
    <property type="evidence" value="ECO:0007669"/>
    <property type="project" value="TreeGrafter"/>
</dbReference>
<dbReference type="NCBIfam" id="TIGR01730">
    <property type="entry name" value="RND_mfp"/>
    <property type="match status" value="1"/>
</dbReference>
<keyword evidence="3" id="KW-1185">Reference proteome</keyword>
<dbReference type="RefSeq" id="WP_268904925.1">
    <property type="nucleotide sequence ID" value="NZ_JAPTGG010000001.1"/>
</dbReference>
<dbReference type="GO" id="GO:0015562">
    <property type="term" value="F:efflux transmembrane transporter activity"/>
    <property type="evidence" value="ECO:0007669"/>
    <property type="project" value="TreeGrafter"/>
</dbReference>
<dbReference type="PANTHER" id="PTHR30469">
    <property type="entry name" value="MULTIDRUG RESISTANCE PROTEIN MDTA"/>
    <property type="match status" value="1"/>
</dbReference>
<dbReference type="Proteomes" id="UP001069090">
    <property type="component" value="Unassembled WGS sequence"/>
</dbReference>
<reference evidence="2 3" key="1">
    <citation type="submission" date="2022-12" db="EMBL/GenBank/DDBJ databases">
        <title>Dasania phycosphaerae sp. nov., isolated from particulate material of the south coast of Korea.</title>
        <authorList>
            <person name="Jiang Y."/>
        </authorList>
    </citation>
    <scope>NUCLEOTIDE SEQUENCE [LARGE SCALE GENOMIC DNA]</scope>
    <source>
        <strain evidence="2 3">GY-19</strain>
    </source>
</reference>
<proteinExistence type="inferred from homology"/>
<gene>
    <name evidence="2" type="ORF">O0V09_01580</name>
</gene>
<evidence type="ECO:0000313" key="3">
    <source>
        <dbReference type="Proteomes" id="UP001069090"/>
    </source>
</evidence>
<dbReference type="EMBL" id="JAPTGG010000001">
    <property type="protein sequence ID" value="MCZ0863870.1"/>
    <property type="molecule type" value="Genomic_DNA"/>
</dbReference>
<dbReference type="Gene3D" id="2.40.50.100">
    <property type="match status" value="1"/>
</dbReference>
<evidence type="ECO:0000256" key="1">
    <source>
        <dbReference type="ARBA" id="ARBA00009477"/>
    </source>
</evidence>
<sequence length="276" mass="30583">MLAISSPLAWSQQSQPELPPLDCVISPYQTVDLASSVPGVLNKIYVEKSDFIAKGKIAATLDAGVEQASVVLAQARADIESEVEVSKVNHAFDQRRKERIDALYEKKSVSFDTKDQAEREFNLSAWRLQQALDLKHIRQLELRRAQEQLKQKIIRTPIDGYVLQVFKESGEYVEDQPIMRIAQLDPLYVEAIVPIEFYGRISAGMTAQVYPETNVQQQREAVVTIVDKVGDAASGTFAVRLNLPNPDYQLPAGLKCSMKFTPAAATSVSSATTMAP</sequence>
<dbReference type="Gene3D" id="2.40.30.170">
    <property type="match status" value="1"/>
</dbReference>
<organism evidence="2 3">
    <name type="scientific">Dasania phycosphaerae</name>
    <dbReference type="NCBI Taxonomy" id="2950436"/>
    <lineage>
        <taxon>Bacteria</taxon>
        <taxon>Pseudomonadati</taxon>
        <taxon>Pseudomonadota</taxon>
        <taxon>Gammaproteobacteria</taxon>
        <taxon>Cellvibrionales</taxon>
        <taxon>Spongiibacteraceae</taxon>
        <taxon>Dasania</taxon>
    </lineage>
</organism>
<accession>A0A9J6RGT6</accession>
<dbReference type="AlphaFoldDB" id="A0A9J6RGT6"/>
<comment type="similarity">
    <text evidence="1">Belongs to the membrane fusion protein (MFP) (TC 8.A.1) family.</text>
</comment>
<dbReference type="InterPro" id="IPR006143">
    <property type="entry name" value="RND_pump_MFP"/>
</dbReference>